<dbReference type="SUPFAM" id="SSF46626">
    <property type="entry name" value="Cytochrome c"/>
    <property type="match status" value="1"/>
</dbReference>
<keyword evidence="2 4" id="KW-0479">Metal-binding</keyword>
<evidence type="ECO:0000313" key="8">
    <source>
        <dbReference type="Proteomes" id="UP001597176"/>
    </source>
</evidence>
<keyword evidence="1 4" id="KW-0349">Heme</keyword>
<evidence type="ECO:0000256" key="4">
    <source>
        <dbReference type="PROSITE-ProRule" id="PRU00433"/>
    </source>
</evidence>
<dbReference type="InterPro" id="IPR009056">
    <property type="entry name" value="Cyt_c-like_dom"/>
</dbReference>
<organism evidence="7 8">
    <name type="scientific">Methylobacterium marchantiae</name>
    <dbReference type="NCBI Taxonomy" id="600331"/>
    <lineage>
        <taxon>Bacteria</taxon>
        <taxon>Pseudomonadati</taxon>
        <taxon>Pseudomonadota</taxon>
        <taxon>Alphaproteobacteria</taxon>
        <taxon>Hyphomicrobiales</taxon>
        <taxon>Methylobacteriaceae</taxon>
        <taxon>Methylobacterium</taxon>
    </lineage>
</organism>
<gene>
    <name evidence="7" type="ORF">ACFQ4G_06030</name>
</gene>
<proteinExistence type="predicted"/>
<dbReference type="EMBL" id="JBHTND010000006">
    <property type="protein sequence ID" value="MFD1301142.1"/>
    <property type="molecule type" value="Genomic_DNA"/>
</dbReference>
<evidence type="ECO:0000256" key="3">
    <source>
        <dbReference type="ARBA" id="ARBA00023004"/>
    </source>
</evidence>
<name>A0ABW3WUX7_9HYPH</name>
<dbReference type="Gene3D" id="1.10.760.10">
    <property type="entry name" value="Cytochrome c-like domain"/>
    <property type="match status" value="1"/>
</dbReference>
<keyword evidence="5" id="KW-0732">Signal</keyword>
<keyword evidence="8" id="KW-1185">Reference proteome</keyword>
<feature type="chain" id="PRO_5047187153" evidence="5">
    <location>
        <begin position="21"/>
        <end position="110"/>
    </location>
</feature>
<keyword evidence="3 4" id="KW-0408">Iron</keyword>
<dbReference type="RefSeq" id="WP_027171775.1">
    <property type="nucleotide sequence ID" value="NZ_JBHTND010000006.1"/>
</dbReference>
<feature type="domain" description="Cytochrome c" evidence="6">
    <location>
        <begin position="28"/>
        <end position="109"/>
    </location>
</feature>
<dbReference type="Pfam" id="PF13442">
    <property type="entry name" value="Cytochrome_CBB3"/>
    <property type="match status" value="1"/>
</dbReference>
<accession>A0ABW3WUX7</accession>
<comment type="caution">
    <text evidence="7">The sequence shown here is derived from an EMBL/GenBank/DDBJ whole genome shotgun (WGS) entry which is preliminary data.</text>
</comment>
<evidence type="ECO:0000256" key="5">
    <source>
        <dbReference type="SAM" id="SignalP"/>
    </source>
</evidence>
<evidence type="ECO:0000313" key="7">
    <source>
        <dbReference type="EMBL" id="MFD1301142.1"/>
    </source>
</evidence>
<evidence type="ECO:0000256" key="1">
    <source>
        <dbReference type="ARBA" id="ARBA00022617"/>
    </source>
</evidence>
<reference evidence="8" key="1">
    <citation type="journal article" date="2019" name="Int. J. Syst. Evol. Microbiol.">
        <title>The Global Catalogue of Microorganisms (GCM) 10K type strain sequencing project: providing services to taxonomists for standard genome sequencing and annotation.</title>
        <authorList>
            <consortium name="The Broad Institute Genomics Platform"/>
            <consortium name="The Broad Institute Genome Sequencing Center for Infectious Disease"/>
            <person name="Wu L."/>
            <person name="Ma J."/>
        </authorList>
    </citation>
    <scope>NUCLEOTIDE SEQUENCE [LARGE SCALE GENOMIC DNA]</scope>
    <source>
        <strain evidence="8">CCUG 56108</strain>
    </source>
</reference>
<dbReference type="Proteomes" id="UP001597176">
    <property type="component" value="Unassembled WGS sequence"/>
</dbReference>
<dbReference type="PROSITE" id="PS51007">
    <property type="entry name" value="CYTC"/>
    <property type="match status" value="1"/>
</dbReference>
<dbReference type="InterPro" id="IPR036909">
    <property type="entry name" value="Cyt_c-like_dom_sf"/>
</dbReference>
<feature type="signal peptide" evidence="5">
    <location>
        <begin position="1"/>
        <end position="20"/>
    </location>
</feature>
<evidence type="ECO:0000259" key="6">
    <source>
        <dbReference type="PROSITE" id="PS51007"/>
    </source>
</evidence>
<protein>
    <submittedName>
        <fullName evidence="7">C-type cytochrome</fullName>
    </submittedName>
</protein>
<evidence type="ECO:0000256" key="2">
    <source>
        <dbReference type="ARBA" id="ARBA00022723"/>
    </source>
</evidence>
<sequence>MRRFTALALALMVTGLDAHAEEPRVLDAHEKRGEVIARTNCVRCHAIGRAGPSALAEAPPFRMLHRRYPVEDLGEALAEGITTGHPTMPEFRLDPDEADNLIAYLKTLER</sequence>